<comment type="caution">
    <text evidence="2">The sequence shown here is derived from an EMBL/GenBank/DDBJ whole genome shotgun (WGS) entry which is preliminary data.</text>
</comment>
<keyword evidence="1" id="KW-0812">Transmembrane</keyword>
<keyword evidence="1" id="KW-0472">Membrane</keyword>
<protein>
    <submittedName>
        <fullName evidence="2">Uncharacterized protein</fullName>
    </submittedName>
</protein>
<evidence type="ECO:0000256" key="1">
    <source>
        <dbReference type="SAM" id="Phobius"/>
    </source>
</evidence>
<gene>
    <name evidence="2" type="ORF">CPB84DRAFT_1772287</name>
</gene>
<keyword evidence="1" id="KW-1133">Transmembrane helix</keyword>
<accession>A0A9P5NUF0</accession>
<organism evidence="2 3">
    <name type="scientific">Gymnopilus junonius</name>
    <name type="common">Spectacular rustgill mushroom</name>
    <name type="synonym">Gymnopilus spectabilis subsp. junonius</name>
    <dbReference type="NCBI Taxonomy" id="109634"/>
    <lineage>
        <taxon>Eukaryota</taxon>
        <taxon>Fungi</taxon>
        <taxon>Dikarya</taxon>
        <taxon>Basidiomycota</taxon>
        <taxon>Agaricomycotina</taxon>
        <taxon>Agaricomycetes</taxon>
        <taxon>Agaricomycetidae</taxon>
        <taxon>Agaricales</taxon>
        <taxon>Agaricineae</taxon>
        <taxon>Hymenogastraceae</taxon>
        <taxon>Gymnopilus</taxon>
    </lineage>
</organism>
<feature type="transmembrane region" description="Helical" evidence="1">
    <location>
        <begin position="12"/>
        <end position="30"/>
    </location>
</feature>
<name>A0A9P5NUF0_GYMJU</name>
<keyword evidence="3" id="KW-1185">Reference proteome</keyword>
<proteinExistence type="predicted"/>
<evidence type="ECO:0000313" key="3">
    <source>
        <dbReference type="Proteomes" id="UP000724874"/>
    </source>
</evidence>
<reference evidence="2" key="1">
    <citation type="submission" date="2020-11" db="EMBL/GenBank/DDBJ databases">
        <authorList>
            <consortium name="DOE Joint Genome Institute"/>
            <person name="Ahrendt S."/>
            <person name="Riley R."/>
            <person name="Andreopoulos W."/>
            <person name="LaButti K."/>
            <person name="Pangilinan J."/>
            <person name="Ruiz-duenas F.J."/>
            <person name="Barrasa J.M."/>
            <person name="Sanchez-Garcia M."/>
            <person name="Camarero S."/>
            <person name="Miyauchi S."/>
            <person name="Serrano A."/>
            <person name="Linde D."/>
            <person name="Babiker R."/>
            <person name="Drula E."/>
            <person name="Ayuso-Fernandez I."/>
            <person name="Pacheco R."/>
            <person name="Padilla G."/>
            <person name="Ferreira P."/>
            <person name="Barriuso J."/>
            <person name="Kellner H."/>
            <person name="Castanera R."/>
            <person name="Alfaro M."/>
            <person name="Ramirez L."/>
            <person name="Pisabarro A.G."/>
            <person name="Kuo A."/>
            <person name="Tritt A."/>
            <person name="Lipzen A."/>
            <person name="He G."/>
            <person name="Yan M."/>
            <person name="Ng V."/>
            <person name="Cullen D."/>
            <person name="Martin F."/>
            <person name="Rosso M.-N."/>
            <person name="Henrissat B."/>
            <person name="Hibbett D."/>
            <person name="Martinez A.T."/>
            <person name="Grigoriev I.V."/>
        </authorList>
    </citation>
    <scope>NUCLEOTIDE SEQUENCE</scope>
    <source>
        <strain evidence="2">AH 44721</strain>
    </source>
</reference>
<evidence type="ECO:0000313" key="2">
    <source>
        <dbReference type="EMBL" id="KAF8905053.1"/>
    </source>
</evidence>
<sequence length="56" mass="6271">MDLVASSVDRRLYMITSGFKLSSFLCSAILPRRNNPFLLLAGLLLFKSLYAFINTA</sequence>
<dbReference type="Proteomes" id="UP000724874">
    <property type="component" value="Unassembled WGS sequence"/>
</dbReference>
<dbReference type="AlphaFoldDB" id="A0A9P5NUF0"/>
<feature type="transmembrane region" description="Helical" evidence="1">
    <location>
        <begin position="37"/>
        <end position="53"/>
    </location>
</feature>
<dbReference type="EMBL" id="JADNYJ010000024">
    <property type="protein sequence ID" value="KAF8905053.1"/>
    <property type="molecule type" value="Genomic_DNA"/>
</dbReference>